<dbReference type="Gene3D" id="3.40.50.10140">
    <property type="entry name" value="Toll/interleukin-1 receptor homology (TIR) domain"/>
    <property type="match status" value="1"/>
</dbReference>
<protein>
    <submittedName>
        <fullName evidence="2">Molecular chaperone Tir</fullName>
    </submittedName>
</protein>
<evidence type="ECO:0000313" key="2">
    <source>
        <dbReference type="EMBL" id="ETI60374.1"/>
    </source>
</evidence>
<keyword evidence="3" id="KW-1185">Reference proteome</keyword>
<evidence type="ECO:0000313" key="3">
    <source>
        <dbReference type="Proteomes" id="UP000018857"/>
    </source>
</evidence>
<dbReference type="PATRIC" id="fig|1208321.3.peg.1849"/>
<dbReference type="InterPro" id="IPR035897">
    <property type="entry name" value="Toll_tir_struct_dom_sf"/>
</dbReference>
<feature type="domain" description="TIR" evidence="1">
    <location>
        <begin position="3"/>
        <end position="134"/>
    </location>
</feature>
<dbReference type="eggNOG" id="COG4916">
    <property type="taxonomic scope" value="Bacteria"/>
</dbReference>
<sequence>MTHKYDLAISFAGEDRAIAKEIANQIKKMGYSVFYDEFEKAHLLGKNLIEEFLDIYMNQSSYFVPLISLSYKDKVWTKHEFRAALSRSLEQEGEYILPFRLDNTQLPGLNPHIGYLSITDTPINEFIEILSSKLAQGIGKILKDTGISALLIKVYTNTLFDSNYVSSGTDMISLDKSNALLNELNSRIHLMSNSFAPKDIILLKRFMDDIFHIQQTNRFRDITRHPEFRTWLFLGGSYPANKAKSCESFLKKCFVLPPDGFNNVNFDIDKIEHLWNEQESKCPNVETIPSTEISCPETGVFFYDTSTISEFCTVSDVFKEGTHARIFWELT</sequence>
<dbReference type="Proteomes" id="UP000018857">
    <property type="component" value="Unassembled WGS sequence"/>
</dbReference>
<proteinExistence type="predicted"/>
<accession>W1RXG8</accession>
<dbReference type="SUPFAM" id="SSF52200">
    <property type="entry name" value="Toll/Interleukin receptor TIR domain"/>
    <property type="match status" value="1"/>
</dbReference>
<dbReference type="GO" id="GO:0007165">
    <property type="term" value="P:signal transduction"/>
    <property type="evidence" value="ECO:0007669"/>
    <property type="project" value="InterPro"/>
</dbReference>
<name>W1RXG8_9GAMM</name>
<dbReference type="EMBL" id="AYOZ01000014">
    <property type="protein sequence ID" value="ETI60374.1"/>
    <property type="molecule type" value="Genomic_DNA"/>
</dbReference>
<reference evidence="2 3" key="1">
    <citation type="journal article" date="2014" name="Genome Announc.">
        <title>Draft Genome Sequence of Marinomonas sp. Strain D104, a Polycyclic Aromatic Hydrocarbon-Degrading Bacterium from the Deep-Sea Sediment of the Arctic Ocean.</title>
        <authorList>
            <person name="Dong C."/>
            <person name="Bai X."/>
            <person name="Lai Q."/>
            <person name="Xie Y."/>
            <person name="Chen X."/>
            <person name="Shao Z."/>
        </authorList>
    </citation>
    <scope>NUCLEOTIDE SEQUENCE [LARGE SCALE GENOMIC DNA]</scope>
    <source>
        <strain evidence="2 3">D104</strain>
    </source>
</reference>
<dbReference type="PROSITE" id="PS50104">
    <property type="entry name" value="TIR"/>
    <property type="match status" value="1"/>
</dbReference>
<dbReference type="OrthoDB" id="7055795at2"/>
<gene>
    <name evidence="2" type="ORF">D104_09295</name>
</gene>
<dbReference type="RefSeq" id="WP_024023993.1">
    <property type="nucleotide sequence ID" value="NZ_AYOZ01000014.1"/>
</dbReference>
<comment type="caution">
    <text evidence="2">The sequence shown here is derived from an EMBL/GenBank/DDBJ whole genome shotgun (WGS) entry which is preliminary data.</text>
</comment>
<dbReference type="STRING" id="1208321.D104_09295"/>
<evidence type="ECO:0000259" key="1">
    <source>
        <dbReference type="PROSITE" id="PS50104"/>
    </source>
</evidence>
<dbReference type="AlphaFoldDB" id="W1RXG8"/>
<dbReference type="InterPro" id="IPR000157">
    <property type="entry name" value="TIR_dom"/>
</dbReference>
<organism evidence="2 3">
    <name type="scientific">Marinomonas profundimaris</name>
    <dbReference type="NCBI Taxonomy" id="1208321"/>
    <lineage>
        <taxon>Bacteria</taxon>
        <taxon>Pseudomonadati</taxon>
        <taxon>Pseudomonadota</taxon>
        <taxon>Gammaproteobacteria</taxon>
        <taxon>Oceanospirillales</taxon>
        <taxon>Oceanospirillaceae</taxon>
        <taxon>Marinomonas</taxon>
    </lineage>
</organism>
<dbReference type="Pfam" id="PF13676">
    <property type="entry name" value="TIR_2"/>
    <property type="match status" value="1"/>
</dbReference>